<accession>A0A3M9MVU5</accession>
<evidence type="ECO:0000256" key="1">
    <source>
        <dbReference type="ARBA" id="ARBA00000085"/>
    </source>
</evidence>
<dbReference type="PANTHER" id="PTHR43065:SF46">
    <property type="entry name" value="C4-DICARBOXYLATE TRANSPORT SENSOR PROTEIN DCTB"/>
    <property type="match status" value="1"/>
</dbReference>
<keyword evidence="11" id="KW-1185">Reference proteome</keyword>
<dbReference type="AlphaFoldDB" id="A0A3M9MVU5"/>
<dbReference type="EC" id="2.7.13.3" evidence="2"/>
<evidence type="ECO:0000256" key="2">
    <source>
        <dbReference type="ARBA" id="ARBA00012438"/>
    </source>
</evidence>
<evidence type="ECO:0000256" key="8">
    <source>
        <dbReference type="SAM" id="Phobius"/>
    </source>
</evidence>
<dbReference type="SMART" id="SM00387">
    <property type="entry name" value="HATPase_c"/>
    <property type="match status" value="1"/>
</dbReference>
<sequence length="464" mass="53219">MVYRYFNVRVAVRVVLLSLTLLAALYVGLRHAWYISLFCLLVLAVGQILELIEYVQRTNRDLIRFLLAIRHSDFTQRFAVEGAPPQYRELHRMFNDITGAFARIKAEKEIHHHYLQGVVEHLRIGLITFDAEGHIQLMNKAAHRLLDLPFLQNIHSIERMYPALAEVAFAEPRNEARLIRLRQLTEEVLLTVHVTELRLQEQEVRIMSFQNIRSEMEAQELESWKKLISVLTHEIMNSVTPIISLTSSISDLVQSELRPVTQAGYLEEDIMEDLQLGLRTIEKRTRGMQHFVENYRRLTRVPPPHLEELSLQALCGHVSRLVEAQMKSRGIAFTLQLPEEPLWLSADAEQLEQVLLNLLKNAMEACSIVEFPAVTLRAAQDHKQPHMVRIEVIDNGPGIEAESQEQIFIPFYTTKPEGSGIGLSLSRQIVRQHGGVLHATSIPHVQTTFHLTLPLIHTKELVES</sequence>
<dbReference type="Pfam" id="PF02518">
    <property type="entry name" value="HATPase_c"/>
    <property type="match status" value="1"/>
</dbReference>
<keyword evidence="7" id="KW-0902">Two-component regulatory system</keyword>
<dbReference type="Gene3D" id="3.30.450.20">
    <property type="entry name" value="PAS domain"/>
    <property type="match status" value="1"/>
</dbReference>
<protein>
    <recommendedName>
        <fullName evidence="2">histidine kinase</fullName>
        <ecNumber evidence="2">2.7.13.3</ecNumber>
    </recommendedName>
</protein>
<dbReference type="SUPFAM" id="SSF55874">
    <property type="entry name" value="ATPase domain of HSP90 chaperone/DNA topoisomerase II/histidine kinase"/>
    <property type="match status" value="1"/>
</dbReference>
<evidence type="ECO:0000256" key="3">
    <source>
        <dbReference type="ARBA" id="ARBA00022679"/>
    </source>
</evidence>
<dbReference type="InterPro" id="IPR005467">
    <property type="entry name" value="His_kinase_dom"/>
</dbReference>
<comment type="catalytic activity">
    <reaction evidence="1">
        <text>ATP + protein L-histidine = ADP + protein N-phospho-L-histidine.</text>
        <dbReference type="EC" id="2.7.13.3"/>
    </reaction>
</comment>
<evidence type="ECO:0000256" key="5">
    <source>
        <dbReference type="ARBA" id="ARBA00022777"/>
    </source>
</evidence>
<dbReference type="RefSeq" id="WP_123126355.1">
    <property type="nucleotide sequence ID" value="NZ_RJJD01000003.1"/>
</dbReference>
<dbReference type="GO" id="GO:0005524">
    <property type="term" value="F:ATP binding"/>
    <property type="evidence" value="ECO:0007669"/>
    <property type="project" value="UniProtKB-KW"/>
</dbReference>
<reference evidence="10 11" key="1">
    <citation type="submission" date="2018-11" db="EMBL/GenBank/DDBJ databases">
        <title>Rufibacter latericius sp. nov., isolated from water in Baiyang Lake.</title>
        <authorList>
            <person name="Yang Y."/>
        </authorList>
    </citation>
    <scope>NUCLEOTIDE SEQUENCE [LARGE SCALE GENOMIC DNA]</scope>
    <source>
        <strain evidence="10 11">R-22-1c-1</strain>
    </source>
</reference>
<organism evidence="10 11">
    <name type="scientific">Rufibacter latericius</name>
    <dbReference type="NCBI Taxonomy" id="2487040"/>
    <lineage>
        <taxon>Bacteria</taxon>
        <taxon>Pseudomonadati</taxon>
        <taxon>Bacteroidota</taxon>
        <taxon>Cytophagia</taxon>
        <taxon>Cytophagales</taxon>
        <taxon>Hymenobacteraceae</taxon>
        <taxon>Rufibacter</taxon>
    </lineage>
</organism>
<dbReference type="PRINTS" id="PR00344">
    <property type="entry name" value="BCTRLSENSOR"/>
</dbReference>
<evidence type="ECO:0000256" key="4">
    <source>
        <dbReference type="ARBA" id="ARBA00022741"/>
    </source>
</evidence>
<dbReference type="Proteomes" id="UP000272117">
    <property type="component" value="Unassembled WGS sequence"/>
</dbReference>
<dbReference type="InterPro" id="IPR036890">
    <property type="entry name" value="HATPase_C_sf"/>
</dbReference>
<keyword evidence="3" id="KW-0808">Transferase</keyword>
<keyword evidence="6" id="KW-0067">ATP-binding</keyword>
<dbReference type="EMBL" id="RJJD01000003">
    <property type="protein sequence ID" value="RNI29295.1"/>
    <property type="molecule type" value="Genomic_DNA"/>
</dbReference>
<dbReference type="OrthoDB" id="1931120at2"/>
<keyword evidence="8" id="KW-1133">Transmembrane helix</keyword>
<comment type="caution">
    <text evidence="10">The sequence shown here is derived from an EMBL/GenBank/DDBJ whole genome shotgun (WGS) entry which is preliminary data.</text>
</comment>
<keyword evidence="8" id="KW-0472">Membrane</keyword>
<feature type="transmembrane region" description="Helical" evidence="8">
    <location>
        <begin position="12"/>
        <end position="29"/>
    </location>
</feature>
<dbReference type="GO" id="GO:0004673">
    <property type="term" value="F:protein histidine kinase activity"/>
    <property type="evidence" value="ECO:0007669"/>
    <property type="project" value="UniProtKB-EC"/>
</dbReference>
<name>A0A3M9MVU5_9BACT</name>
<dbReference type="GO" id="GO:0000160">
    <property type="term" value="P:phosphorelay signal transduction system"/>
    <property type="evidence" value="ECO:0007669"/>
    <property type="project" value="UniProtKB-KW"/>
</dbReference>
<dbReference type="PANTHER" id="PTHR43065">
    <property type="entry name" value="SENSOR HISTIDINE KINASE"/>
    <property type="match status" value="1"/>
</dbReference>
<dbReference type="SUPFAM" id="SSF55785">
    <property type="entry name" value="PYP-like sensor domain (PAS domain)"/>
    <property type="match status" value="1"/>
</dbReference>
<dbReference type="Gene3D" id="3.30.565.10">
    <property type="entry name" value="Histidine kinase-like ATPase, C-terminal domain"/>
    <property type="match status" value="1"/>
</dbReference>
<evidence type="ECO:0000259" key="9">
    <source>
        <dbReference type="PROSITE" id="PS50109"/>
    </source>
</evidence>
<keyword evidence="8" id="KW-0812">Transmembrane</keyword>
<feature type="transmembrane region" description="Helical" evidence="8">
    <location>
        <begin position="35"/>
        <end position="55"/>
    </location>
</feature>
<dbReference type="InterPro" id="IPR003594">
    <property type="entry name" value="HATPase_dom"/>
</dbReference>
<keyword evidence="4" id="KW-0547">Nucleotide-binding</keyword>
<dbReference type="PROSITE" id="PS50109">
    <property type="entry name" value="HIS_KIN"/>
    <property type="match status" value="1"/>
</dbReference>
<evidence type="ECO:0000256" key="6">
    <source>
        <dbReference type="ARBA" id="ARBA00022840"/>
    </source>
</evidence>
<keyword evidence="5" id="KW-0418">Kinase</keyword>
<dbReference type="InterPro" id="IPR004358">
    <property type="entry name" value="Sig_transdc_His_kin-like_C"/>
</dbReference>
<proteinExistence type="predicted"/>
<evidence type="ECO:0000256" key="7">
    <source>
        <dbReference type="ARBA" id="ARBA00023012"/>
    </source>
</evidence>
<evidence type="ECO:0000313" key="10">
    <source>
        <dbReference type="EMBL" id="RNI29295.1"/>
    </source>
</evidence>
<evidence type="ECO:0000313" key="11">
    <source>
        <dbReference type="Proteomes" id="UP000272117"/>
    </source>
</evidence>
<gene>
    <name evidence="10" type="ORF">EFB08_07700</name>
</gene>
<dbReference type="InterPro" id="IPR035965">
    <property type="entry name" value="PAS-like_dom_sf"/>
</dbReference>
<feature type="domain" description="Histidine kinase" evidence="9">
    <location>
        <begin position="230"/>
        <end position="457"/>
    </location>
</feature>